<accession>A0ACC3MDP8</accession>
<dbReference type="Proteomes" id="UP001281147">
    <property type="component" value="Unassembled WGS sequence"/>
</dbReference>
<proteinExistence type="predicted"/>
<evidence type="ECO:0000313" key="1">
    <source>
        <dbReference type="EMBL" id="KAK3686685.1"/>
    </source>
</evidence>
<reference evidence="1" key="1">
    <citation type="submission" date="2023-07" db="EMBL/GenBank/DDBJ databases">
        <title>Black Yeasts Isolated from many extreme environments.</title>
        <authorList>
            <person name="Coleine C."/>
            <person name="Stajich J.E."/>
            <person name="Selbmann L."/>
        </authorList>
    </citation>
    <scope>NUCLEOTIDE SEQUENCE</scope>
    <source>
        <strain evidence="1">CCFEE 5714</strain>
    </source>
</reference>
<organism evidence="1 2">
    <name type="scientific">Vermiconidia calcicola</name>
    <dbReference type="NCBI Taxonomy" id="1690605"/>
    <lineage>
        <taxon>Eukaryota</taxon>
        <taxon>Fungi</taxon>
        <taxon>Dikarya</taxon>
        <taxon>Ascomycota</taxon>
        <taxon>Pezizomycotina</taxon>
        <taxon>Dothideomycetes</taxon>
        <taxon>Dothideomycetidae</taxon>
        <taxon>Mycosphaerellales</taxon>
        <taxon>Extremaceae</taxon>
        <taxon>Vermiconidia</taxon>
    </lineage>
</organism>
<comment type="caution">
    <text evidence="1">The sequence shown here is derived from an EMBL/GenBank/DDBJ whole genome shotgun (WGS) entry which is preliminary data.</text>
</comment>
<dbReference type="EMBL" id="JAUTXU010000307">
    <property type="protein sequence ID" value="KAK3686685.1"/>
    <property type="molecule type" value="Genomic_DNA"/>
</dbReference>
<evidence type="ECO:0000313" key="2">
    <source>
        <dbReference type="Proteomes" id="UP001281147"/>
    </source>
</evidence>
<protein>
    <submittedName>
        <fullName evidence="1">Uncharacterized protein</fullName>
    </submittedName>
</protein>
<name>A0ACC3MDP8_9PEZI</name>
<gene>
    <name evidence="1" type="ORF">LTR37_019565</name>
</gene>
<keyword evidence="2" id="KW-1185">Reference proteome</keyword>
<sequence length="376" mass="42139">MTLFSYRRRVTRFTASKATAKGCCSSPPAATQRSDPVTHDKHDEDLEQSVECVELPTDLLADSTFGRPEKDRTHKGFATKDRGSPERPKDMPELSATSSTSQSASNCLPARSETDVPQGKMRASQLLADTDLFTPTVKQGVTDLDSLQAELQFSLAENERRLIGTQNQLQRLQDSHDEHVERMRAELVDLRALVERRNRALTDCANCLHSATSTNTGGQCKVTPSDKNLRRSAERMAALEESVERISTLQEASVREISELQHAQHGPWAEIQNPLERRKEDPEPAAPVVASLSVLAQPRLPTLLRSRGGDRIRLRHAQSPRRKVVTGANIHDVAADSFAAILQNREKPWTWERHVNHSTEGKYCSRCSFCRKYREV</sequence>